<evidence type="ECO:0000313" key="1">
    <source>
        <dbReference type="EMBL" id="AKH22034.1"/>
    </source>
</evidence>
<protein>
    <recommendedName>
        <fullName evidence="3">Dicarboxylate transport domain-containing protein</fullName>
    </recommendedName>
</protein>
<evidence type="ECO:0000313" key="2">
    <source>
        <dbReference type="Proteomes" id="UP000034410"/>
    </source>
</evidence>
<gene>
    <name evidence="1" type="ORF">AAY24_03940</name>
</gene>
<keyword evidence="2" id="KW-1185">Reference proteome</keyword>
<organism evidence="1 2">
    <name type="scientific">Sedimenticola thiotaurini</name>
    <dbReference type="NCBI Taxonomy" id="1543721"/>
    <lineage>
        <taxon>Bacteria</taxon>
        <taxon>Pseudomonadati</taxon>
        <taxon>Pseudomonadota</taxon>
        <taxon>Gammaproteobacteria</taxon>
        <taxon>Chromatiales</taxon>
        <taxon>Sedimenticolaceae</taxon>
        <taxon>Sedimenticola</taxon>
    </lineage>
</organism>
<name>A0A0F7K384_9GAMM</name>
<accession>A0A0F7K384</accession>
<proteinExistence type="predicted"/>
<dbReference type="KEGG" id="seds:AAY24_03940"/>
<reference evidence="1 2" key="1">
    <citation type="journal article" date="2015" name="Genome Announc.">
        <title>Complete Genome Sequence of Sedimenticola thiotaurini Strain SIP-G1, a Polyphosphate- and Polyhydroxyalkanoate-Accumulating Sulfur-Oxidizing Gammaproteobacterium Isolated from Salt Marsh Sediments.</title>
        <authorList>
            <person name="Flood B.E."/>
            <person name="Jones D.S."/>
            <person name="Bailey J.V."/>
        </authorList>
    </citation>
    <scope>NUCLEOTIDE SEQUENCE [LARGE SCALE GENOMIC DNA]</scope>
    <source>
        <strain evidence="1 2">SIP-G1</strain>
    </source>
</reference>
<dbReference type="PATRIC" id="fig|1543721.4.peg.824"/>
<dbReference type="Proteomes" id="UP000034410">
    <property type="component" value="Chromosome"/>
</dbReference>
<dbReference type="EMBL" id="CP011412">
    <property type="protein sequence ID" value="AKH22034.1"/>
    <property type="molecule type" value="Genomic_DNA"/>
</dbReference>
<evidence type="ECO:0008006" key="3">
    <source>
        <dbReference type="Google" id="ProtNLM"/>
    </source>
</evidence>
<dbReference type="AlphaFoldDB" id="A0A0F7K384"/>
<sequence>MRSQAIDIHLDNISVASGKVTADLKLDKDRWHLLLDGQQIDIQQLKKLHAALEDPINRLSLNGRADLSVDLSGRGTQVVQGSGRIDYTGVSFATEPGDYIGQGLAGEWQGRAVLKNGQWQGNQQLQLSAGEVLTPMLYLSPSSHPLTLATRYAYRTESGLLTLDELYLKQPGRLEITGTTEISVTEQAHLNKLQLVSTPADIGALFQDNVLPVLGNPQLEDMELAGQLSLDLDYQAGQTRIGILLRDAHIEQGVQTQGDGKGQLALYGLTGKINWSDGVTEESHLSWQGGHLFGDILLGASSVDLNLSDGGISLLKQASIPILDGKLQVEQFSLRRGEAGPKVEFQGYLTPISMAAISAALNWPPLSGQLSGMIPGLAYENGVVAVNGLALVKLFDGDIVIRDLKLDDLFGALPGLSADLEIKDIDLETLTSAFSFGKITGKLAGRVDDLRLEEWTPVSFDAAFYTPEDDDSRHRISQKAVDNISNLGGSGVSGAISRSFLRMFEEFGYDRLGIRCRLERGVCHMGGIEPAERGYYLVKGGGLPRIHIMGYNEKTDWQVLVSKLKQIAEGGDPVIK</sequence>